<comment type="caution">
    <text evidence="1">The sequence shown here is derived from an EMBL/GenBank/DDBJ whole genome shotgun (WGS) entry which is preliminary data.</text>
</comment>
<evidence type="ECO:0000313" key="2">
    <source>
        <dbReference type="Proteomes" id="UP001139089"/>
    </source>
</evidence>
<accession>A0A9X1NWE4</accession>
<gene>
    <name evidence="1" type="ORF">LRX75_21450</name>
</gene>
<protein>
    <submittedName>
        <fullName evidence="1">Uncharacterized protein</fullName>
    </submittedName>
</protein>
<dbReference type="RefSeq" id="WP_231816673.1">
    <property type="nucleotide sequence ID" value="NZ_JAJOZR010000018.1"/>
</dbReference>
<proteinExistence type="predicted"/>
<dbReference type="AlphaFoldDB" id="A0A9X1NWE4"/>
<dbReference type="Proteomes" id="UP001139089">
    <property type="component" value="Unassembled WGS sequence"/>
</dbReference>
<organism evidence="1 2">
    <name type="scientific">Rhizobium quercicola</name>
    <dbReference type="NCBI Taxonomy" id="2901226"/>
    <lineage>
        <taxon>Bacteria</taxon>
        <taxon>Pseudomonadati</taxon>
        <taxon>Pseudomonadota</taxon>
        <taxon>Alphaproteobacteria</taxon>
        <taxon>Hyphomicrobiales</taxon>
        <taxon>Rhizobiaceae</taxon>
        <taxon>Rhizobium/Agrobacterium group</taxon>
        <taxon>Rhizobium</taxon>
    </lineage>
</organism>
<reference evidence="1" key="1">
    <citation type="submission" date="2021-12" db="EMBL/GenBank/DDBJ databases">
        <authorList>
            <person name="Li Y."/>
        </authorList>
    </citation>
    <scope>NUCLEOTIDE SEQUENCE</scope>
    <source>
        <strain evidence="1">DKSPLA3</strain>
    </source>
</reference>
<sequence>MKHPRSIDLRTEMSAPFKPARARDASYDLWRLIGDLPQYEILGGTCPKCGNVGWLDMDVVRRKVGADMSLNHFKEKLVCQCGNREGNRLMIGTLAR</sequence>
<evidence type="ECO:0000313" key="1">
    <source>
        <dbReference type="EMBL" id="MCD7111605.1"/>
    </source>
</evidence>
<keyword evidence="2" id="KW-1185">Reference proteome</keyword>
<name>A0A9X1NWE4_9HYPH</name>
<dbReference type="EMBL" id="JAJOZR010000018">
    <property type="protein sequence ID" value="MCD7111605.1"/>
    <property type="molecule type" value="Genomic_DNA"/>
</dbReference>